<protein>
    <submittedName>
        <fullName evidence="1">Uncharacterized protein</fullName>
    </submittedName>
</protein>
<reference evidence="1" key="1">
    <citation type="journal article" date="2024" name="Syst. Appl. Microbiol.">
        <title>First single-strain enrichments of Electrothrix cable bacteria, description of E. aestuarii sp. nov. and E. rattekaaiensis sp. nov., and proposal of a cable bacteria taxonomy following the rules of the SeqCode.</title>
        <authorList>
            <person name="Plum-Jensen L.E."/>
            <person name="Schramm A."/>
            <person name="Marshall I.P.G."/>
        </authorList>
    </citation>
    <scope>NUCLEOTIDE SEQUENCE</scope>
    <source>
        <strain evidence="1">Rat1</strain>
    </source>
</reference>
<reference evidence="1" key="2">
    <citation type="submission" date="2024-06" db="EMBL/GenBank/DDBJ databases">
        <authorList>
            <person name="Plum-Jensen L.E."/>
            <person name="Schramm A."/>
            <person name="Marshall I.P.G."/>
        </authorList>
    </citation>
    <scope>NUCLEOTIDE SEQUENCE</scope>
    <source>
        <strain evidence="1">Rat1</strain>
    </source>
</reference>
<evidence type="ECO:0000313" key="1">
    <source>
        <dbReference type="EMBL" id="XCN72272.1"/>
    </source>
</evidence>
<accession>A0AAU8LSV4</accession>
<organism evidence="1">
    <name type="scientific">Candidatus Electrothrix aestuarii</name>
    <dbReference type="NCBI Taxonomy" id="3062594"/>
    <lineage>
        <taxon>Bacteria</taxon>
        <taxon>Pseudomonadati</taxon>
        <taxon>Thermodesulfobacteriota</taxon>
        <taxon>Desulfobulbia</taxon>
        <taxon>Desulfobulbales</taxon>
        <taxon>Desulfobulbaceae</taxon>
        <taxon>Candidatus Electrothrix</taxon>
    </lineage>
</organism>
<dbReference type="AlphaFoldDB" id="A0AAU8LSV4"/>
<dbReference type="EMBL" id="CP159373">
    <property type="protein sequence ID" value="XCN72272.1"/>
    <property type="molecule type" value="Genomic_DNA"/>
</dbReference>
<gene>
    <name evidence="1" type="ORF">Q3M24_18500</name>
</gene>
<name>A0AAU8LSV4_9BACT</name>
<dbReference type="KEGG" id="eaj:Q3M24_18500"/>
<sequence length="113" mass="13134">MKTINGRKQFIEIISGLSKDSKLLFYEEMSHCLTVCIRSIWSNNDLAEKQIIDQIKWVNEIQHRVTSKISVDRQGLHEWTESDFIDMVKHYVDLCPAIRDEVAYAINTAYSGL</sequence>
<proteinExistence type="predicted"/>